<evidence type="ECO:0000313" key="1">
    <source>
        <dbReference type="EMBL" id="TBN16945.1"/>
    </source>
</evidence>
<reference evidence="1 2" key="1">
    <citation type="submission" date="2019-02" db="EMBL/GenBank/DDBJ databases">
        <title>Current taxonomic status of genus Agrobacterium and description of Agrobacterium cavarae sp. nov. isolated from maize roots.</title>
        <authorList>
            <person name="Flores-Felix J.D."/>
            <person name="Menendez E."/>
            <person name="Ramirez-Bahena M.H."/>
            <person name="Garcia-Fraile P."/>
            <person name="Velazquez E."/>
        </authorList>
    </citation>
    <scope>NUCLEOTIDE SEQUENCE [LARGE SCALE GENOMIC DNA]</scope>
    <source>
        <strain evidence="1 2">RZME10</strain>
    </source>
</reference>
<accession>A0ABY1YEN7</accession>
<sequence>MQQHSENKTERFVFMVEKSTLEAIDDWGFSRRIRTRAEAIRQLVQIGIETTNSEMKKADARS</sequence>
<name>A0ABY1YEN7_9HYPH</name>
<dbReference type="EMBL" id="SISF01000023">
    <property type="protein sequence ID" value="TBN16945.1"/>
    <property type="molecule type" value="Genomic_DNA"/>
</dbReference>
<comment type="caution">
    <text evidence="1">The sequence shown here is derived from an EMBL/GenBank/DDBJ whole genome shotgun (WGS) entry which is preliminary data.</text>
</comment>
<proteinExistence type="predicted"/>
<dbReference type="GeneID" id="301040298"/>
<keyword evidence="2" id="KW-1185">Reference proteome</keyword>
<evidence type="ECO:0000313" key="2">
    <source>
        <dbReference type="Proteomes" id="UP000294239"/>
    </source>
</evidence>
<gene>
    <name evidence="1" type="ORF">EYC79_03800</name>
</gene>
<dbReference type="RefSeq" id="WP_130977185.1">
    <property type="nucleotide sequence ID" value="NZ_SISF01000023.1"/>
</dbReference>
<protein>
    <submittedName>
        <fullName evidence="1">Uncharacterized protein</fullName>
    </submittedName>
</protein>
<dbReference type="Proteomes" id="UP000294239">
    <property type="component" value="Unassembled WGS sequence"/>
</dbReference>
<organism evidence="1 2">
    <name type="scientific">Agrobacterium cavarae</name>
    <dbReference type="NCBI Taxonomy" id="2528239"/>
    <lineage>
        <taxon>Bacteria</taxon>
        <taxon>Pseudomonadati</taxon>
        <taxon>Pseudomonadota</taxon>
        <taxon>Alphaproteobacteria</taxon>
        <taxon>Hyphomicrobiales</taxon>
        <taxon>Rhizobiaceae</taxon>
        <taxon>Rhizobium/Agrobacterium group</taxon>
        <taxon>Agrobacterium</taxon>
    </lineage>
</organism>